<comment type="caution">
    <text evidence="2">The sequence shown here is derived from an EMBL/GenBank/DDBJ whole genome shotgun (WGS) entry which is preliminary data.</text>
</comment>
<keyword evidence="3" id="KW-1185">Reference proteome</keyword>
<feature type="domain" description="H repeat-associated protein N-terminal" evidence="1">
    <location>
        <begin position="1"/>
        <end position="43"/>
    </location>
</feature>
<dbReference type="AlphaFoldDB" id="A0A7K1SVL2"/>
<dbReference type="Pfam" id="PF13808">
    <property type="entry name" value="DDE_Tnp_1_assoc"/>
    <property type="match status" value="1"/>
</dbReference>
<evidence type="ECO:0000259" key="1">
    <source>
        <dbReference type="Pfam" id="PF13808"/>
    </source>
</evidence>
<dbReference type="InterPro" id="IPR032806">
    <property type="entry name" value="YbfD_N"/>
</dbReference>
<reference evidence="2 3" key="1">
    <citation type="submission" date="2019-12" db="EMBL/GenBank/DDBJ databases">
        <title>Mucilaginibacter sp. HMF7410 genome sequencing and assembly.</title>
        <authorList>
            <person name="Kang H."/>
            <person name="Cha I."/>
            <person name="Kim H."/>
            <person name="Joh K."/>
        </authorList>
    </citation>
    <scope>NUCLEOTIDE SEQUENCE [LARGE SCALE GENOMIC DNA]</scope>
    <source>
        <strain evidence="2 3">HMF7410</strain>
    </source>
</reference>
<organism evidence="2 3">
    <name type="scientific">Mucilaginibacter arboris</name>
    <dbReference type="NCBI Taxonomy" id="2682090"/>
    <lineage>
        <taxon>Bacteria</taxon>
        <taxon>Pseudomonadati</taxon>
        <taxon>Bacteroidota</taxon>
        <taxon>Sphingobacteriia</taxon>
        <taxon>Sphingobacteriales</taxon>
        <taxon>Sphingobacteriaceae</taxon>
        <taxon>Mucilaginibacter</taxon>
    </lineage>
</organism>
<evidence type="ECO:0000313" key="2">
    <source>
        <dbReference type="EMBL" id="MVN21389.1"/>
    </source>
</evidence>
<dbReference type="EMBL" id="WPIK01000005">
    <property type="protein sequence ID" value="MVN21389.1"/>
    <property type="molecule type" value="Genomic_DNA"/>
</dbReference>
<name>A0A7K1SVL2_9SPHI</name>
<evidence type="ECO:0000313" key="3">
    <source>
        <dbReference type="Proteomes" id="UP000462014"/>
    </source>
</evidence>
<accession>A0A7K1SVL2</accession>
<dbReference type="Proteomes" id="UP000462014">
    <property type="component" value="Unassembled WGS sequence"/>
</dbReference>
<proteinExistence type="predicted"/>
<protein>
    <recommendedName>
        <fullName evidence="1">H repeat-associated protein N-terminal domain-containing protein</fullName>
    </recommendedName>
</protein>
<sequence length="49" mass="5692">MKDHRLNRKRNHDMLDIIAITIAAVVCGAEDWYEIEEFALANEPISKCF</sequence>
<gene>
    <name evidence="2" type="ORF">GO621_07545</name>
</gene>